<reference evidence="4" key="1">
    <citation type="journal article" date="2013" name="Genome Announc.">
        <title>Draft genome sequence of the grapevine dieback fungus Eutypa lata UCR-EL1.</title>
        <authorList>
            <person name="Blanco-Ulate B."/>
            <person name="Rolshausen P.E."/>
            <person name="Cantu D."/>
        </authorList>
    </citation>
    <scope>NUCLEOTIDE SEQUENCE [LARGE SCALE GENOMIC DNA]</scope>
    <source>
        <strain evidence="4">UCR-EL1</strain>
    </source>
</reference>
<sequence length="331" mass="37669">MARLERYIQNSLPGNKGAKIFNDIPGHTPPTLRKGRTNRILLFNGCFNPPHRGHLALLEHTFHDCGEDLNVIAAVVLVASEEFLQWKFRRQSRDLHLSDQQRIRLWDGELGRANWCLACPEDQWWEVSAKLKLDLARDGFEVDFVRVAGGDKIHRAGQAHGQWGCRTLITSDVCRRVDFFEDGEAPVVLRNHGPWRKVEVGEDILREQARQRALHSRSPEGTVTGEETSLDITQSNPVEDDALTARIQEEYLRSLSLVNKRRLWICDCTSNSRGYTLRFIASDDRLSPDFSSTNLRNIIAYTALGELEDKLQGVALSPGLLTRFILDRYGI</sequence>
<dbReference type="STRING" id="1287681.M7TUU4"/>
<organism evidence="3 4">
    <name type="scientific">Eutypa lata (strain UCR-EL1)</name>
    <name type="common">Grapevine dieback disease fungus</name>
    <name type="synonym">Eutypa armeniacae</name>
    <dbReference type="NCBI Taxonomy" id="1287681"/>
    <lineage>
        <taxon>Eukaryota</taxon>
        <taxon>Fungi</taxon>
        <taxon>Dikarya</taxon>
        <taxon>Ascomycota</taxon>
        <taxon>Pezizomycotina</taxon>
        <taxon>Sordariomycetes</taxon>
        <taxon>Xylariomycetidae</taxon>
        <taxon>Xylariales</taxon>
        <taxon>Diatrypaceae</taxon>
        <taxon>Eutypa</taxon>
    </lineage>
</organism>
<dbReference type="OMA" id="IPVDWAW"/>
<dbReference type="eggNOG" id="ENOG502SRXU">
    <property type="taxonomic scope" value="Eukaryota"/>
</dbReference>
<dbReference type="GO" id="GO:0003824">
    <property type="term" value="F:catalytic activity"/>
    <property type="evidence" value="ECO:0007669"/>
    <property type="project" value="InterPro"/>
</dbReference>
<feature type="region of interest" description="Disordered" evidence="1">
    <location>
        <begin position="211"/>
        <end position="230"/>
    </location>
</feature>
<dbReference type="InterPro" id="IPR014729">
    <property type="entry name" value="Rossmann-like_a/b/a_fold"/>
</dbReference>
<dbReference type="Proteomes" id="UP000012174">
    <property type="component" value="Unassembled WGS sequence"/>
</dbReference>
<evidence type="ECO:0000313" key="4">
    <source>
        <dbReference type="Proteomes" id="UP000012174"/>
    </source>
</evidence>
<dbReference type="HOGENOM" id="CLU_065647_0_0_1"/>
<evidence type="ECO:0000313" key="3">
    <source>
        <dbReference type="EMBL" id="EMR70450.1"/>
    </source>
</evidence>
<dbReference type="Pfam" id="PF01467">
    <property type="entry name" value="CTP_transf_like"/>
    <property type="match status" value="1"/>
</dbReference>
<protein>
    <recommendedName>
        <fullName evidence="2">Cytidyltransferase-like domain-containing protein</fullName>
    </recommendedName>
</protein>
<feature type="domain" description="Cytidyltransferase-like" evidence="2">
    <location>
        <begin position="42"/>
        <end position="86"/>
    </location>
</feature>
<dbReference type="OrthoDB" id="3558741at2759"/>
<dbReference type="KEGG" id="ela:UCREL1_2512"/>
<evidence type="ECO:0000256" key="1">
    <source>
        <dbReference type="SAM" id="MobiDB-lite"/>
    </source>
</evidence>
<feature type="compositionally biased region" description="Polar residues" evidence="1">
    <location>
        <begin position="219"/>
        <end position="230"/>
    </location>
</feature>
<dbReference type="Gene3D" id="3.40.50.620">
    <property type="entry name" value="HUPs"/>
    <property type="match status" value="1"/>
</dbReference>
<gene>
    <name evidence="3" type="ORF">UCREL1_2512</name>
</gene>
<dbReference type="EMBL" id="KB705856">
    <property type="protein sequence ID" value="EMR70450.1"/>
    <property type="molecule type" value="Genomic_DNA"/>
</dbReference>
<dbReference type="AlphaFoldDB" id="M7TUU4"/>
<dbReference type="InterPro" id="IPR004821">
    <property type="entry name" value="Cyt_trans-like"/>
</dbReference>
<dbReference type="SUPFAM" id="SSF52374">
    <property type="entry name" value="Nucleotidylyl transferase"/>
    <property type="match status" value="1"/>
</dbReference>
<evidence type="ECO:0000259" key="2">
    <source>
        <dbReference type="Pfam" id="PF01467"/>
    </source>
</evidence>
<keyword evidence="4" id="KW-1185">Reference proteome</keyword>
<accession>M7TUU4</accession>
<name>M7TUU4_EUTLA</name>
<proteinExistence type="predicted"/>